<dbReference type="AlphaFoldDB" id="A3K4T3"/>
<dbReference type="OrthoDB" id="9792678at2"/>
<sequence length="223" mass="24570">MTVDITFETPGGPLAASIRRVVAAGYTGRTRHLVETHIEELKDIGIPPPPHIPMLFPIIPGLLSQSRQTQVLGSDTAPEVEYVIFRQDGRDYVTVGSDQTDSVMESQNAPISKNMCLKTVAPEAWPLDELLDHWDSLELSLVCDGKVMQQGSVAQIMTPAQLQAFVAEHDGDEDEGRMIFSGTLEMHGRCPGEAAEMTITLSDPVRERKIVHTYTVEPTVPFF</sequence>
<protein>
    <recommendedName>
        <fullName evidence="3">DUF2848 domain-containing protein</fullName>
    </recommendedName>
</protein>
<evidence type="ECO:0008006" key="3">
    <source>
        <dbReference type="Google" id="ProtNLM"/>
    </source>
</evidence>
<dbReference type="InterPro" id="IPR036663">
    <property type="entry name" value="Fumarylacetoacetase_C_sf"/>
</dbReference>
<dbReference type="EMBL" id="AAYA01000007">
    <property type="protein sequence ID" value="EBA07982.1"/>
    <property type="molecule type" value="Genomic_DNA"/>
</dbReference>
<dbReference type="GO" id="GO:0003824">
    <property type="term" value="F:catalytic activity"/>
    <property type="evidence" value="ECO:0007669"/>
    <property type="project" value="InterPro"/>
</dbReference>
<dbReference type="SUPFAM" id="SSF56529">
    <property type="entry name" value="FAH"/>
    <property type="match status" value="1"/>
</dbReference>
<dbReference type="RefSeq" id="WP_005859783.1">
    <property type="nucleotide sequence ID" value="NZ_AAYA01000007.1"/>
</dbReference>
<reference evidence="1 2" key="1">
    <citation type="submission" date="2006-06" db="EMBL/GenBank/DDBJ databases">
        <authorList>
            <person name="Moran M.A."/>
            <person name="Ferriera S."/>
            <person name="Johnson J."/>
            <person name="Kravitz S."/>
            <person name="Beeson K."/>
            <person name="Sutton G."/>
            <person name="Rogers Y.-H."/>
            <person name="Friedman R."/>
            <person name="Frazier M."/>
            <person name="Venter J.C."/>
        </authorList>
    </citation>
    <scope>NUCLEOTIDE SEQUENCE [LARGE SCALE GENOMIC DNA]</scope>
    <source>
        <strain evidence="1 2">E-37</strain>
    </source>
</reference>
<accession>A3K4T3</accession>
<dbReference type="InterPro" id="IPR021269">
    <property type="entry name" value="DUF2848"/>
</dbReference>
<dbReference type="Pfam" id="PF11010">
    <property type="entry name" value="DUF2848"/>
    <property type="match status" value="1"/>
</dbReference>
<dbReference type="Proteomes" id="UP000005713">
    <property type="component" value="Unassembled WGS sequence"/>
</dbReference>
<evidence type="ECO:0000313" key="1">
    <source>
        <dbReference type="EMBL" id="EBA07982.1"/>
    </source>
</evidence>
<keyword evidence="2" id="KW-1185">Reference proteome</keyword>
<dbReference type="eggNOG" id="COG0179">
    <property type="taxonomic scope" value="Bacteria"/>
</dbReference>
<organism evidence="1 2">
    <name type="scientific">Sagittula stellata (strain ATCC 700073 / DSM 11524 / E-37)</name>
    <dbReference type="NCBI Taxonomy" id="388399"/>
    <lineage>
        <taxon>Bacteria</taxon>
        <taxon>Pseudomonadati</taxon>
        <taxon>Pseudomonadota</taxon>
        <taxon>Alphaproteobacteria</taxon>
        <taxon>Rhodobacterales</taxon>
        <taxon>Roseobacteraceae</taxon>
        <taxon>Sagittula</taxon>
    </lineage>
</organism>
<gene>
    <name evidence="1" type="ORF">SSE37_01975</name>
</gene>
<proteinExistence type="predicted"/>
<evidence type="ECO:0000313" key="2">
    <source>
        <dbReference type="Proteomes" id="UP000005713"/>
    </source>
</evidence>
<comment type="caution">
    <text evidence="1">The sequence shown here is derived from an EMBL/GenBank/DDBJ whole genome shotgun (WGS) entry which is preliminary data.</text>
</comment>
<name>A3K4T3_SAGS3</name>
<dbReference type="Gene3D" id="3.90.850.10">
    <property type="entry name" value="Fumarylacetoacetase-like, C-terminal domain"/>
    <property type="match status" value="1"/>
</dbReference>